<dbReference type="EMBL" id="LBHC01000001">
    <property type="protein sequence ID" value="KLE32615.1"/>
    <property type="molecule type" value="Genomic_DNA"/>
</dbReference>
<evidence type="ECO:0000256" key="5">
    <source>
        <dbReference type="SAM" id="SignalP"/>
    </source>
</evidence>
<evidence type="ECO:0000256" key="4">
    <source>
        <dbReference type="ARBA" id="ARBA00023288"/>
    </source>
</evidence>
<dbReference type="STRING" id="502682.BMF35_a1559"/>
<evidence type="ECO:0000256" key="3">
    <source>
        <dbReference type="ARBA" id="ARBA00015281"/>
    </source>
</evidence>
<evidence type="ECO:0000256" key="1">
    <source>
        <dbReference type="ARBA" id="ARBA00004459"/>
    </source>
</evidence>
<name>A0A0G9MPJ7_9SPHN</name>
<reference evidence="7 8" key="1">
    <citation type="submission" date="2015-04" db="EMBL/GenBank/DDBJ databases">
        <title>The draft genome sequence of Erythrobacr gangjinensis K7-2.</title>
        <authorList>
            <person name="Zhuang L."/>
            <person name="Liu Y."/>
            <person name="Shao Z."/>
        </authorList>
    </citation>
    <scope>NUCLEOTIDE SEQUENCE [LARGE SCALE GENOMIC DNA]</scope>
    <source>
        <strain evidence="7 8">K7-2</strain>
    </source>
</reference>
<comment type="caution">
    <text evidence="7">The sequence shown here is derived from an EMBL/GenBank/DDBJ whole genome shotgun (WGS) entry which is preliminary data.</text>
</comment>
<evidence type="ECO:0000259" key="6">
    <source>
        <dbReference type="Pfam" id="PF05433"/>
    </source>
</evidence>
<evidence type="ECO:0000313" key="7">
    <source>
        <dbReference type="EMBL" id="KLE32615.1"/>
    </source>
</evidence>
<keyword evidence="4" id="KW-0449">Lipoprotein</keyword>
<sequence>MKKTMLALAAASTLALPAAPAMALDMPMSAVPYEMSEYHFDDWDDDDRRYRRGDRRYREYDRYGRYIEPRRVHRGDRVWQGRDGRYYCERGNGTTGLIIGAAGGALVGRAIDTRGDRTVGTLLGAALGAVLGREIDRGSARCR</sequence>
<feature type="domain" description="Glycine zipper 2TM" evidence="6">
    <location>
        <begin position="96"/>
        <end position="135"/>
    </location>
</feature>
<proteinExistence type="inferred from homology"/>
<keyword evidence="5" id="KW-0732">Signal</keyword>
<dbReference type="InterPro" id="IPR008816">
    <property type="entry name" value="Gly_zipper_2TM_dom"/>
</dbReference>
<feature type="chain" id="PRO_5002580428" description="17 kDa surface antigen" evidence="5">
    <location>
        <begin position="24"/>
        <end position="143"/>
    </location>
</feature>
<dbReference type="GO" id="GO:0009279">
    <property type="term" value="C:cell outer membrane"/>
    <property type="evidence" value="ECO:0007669"/>
    <property type="project" value="UniProtKB-SubCell"/>
</dbReference>
<dbReference type="PATRIC" id="fig|502682.8.peg.140"/>
<dbReference type="AlphaFoldDB" id="A0A0G9MPJ7"/>
<dbReference type="RefSeq" id="WP_047005466.1">
    <property type="nucleotide sequence ID" value="NZ_CP018097.1"/>
</dbReference>
<gene>
    <name evidence="7" type="ORF">AAW01_00670</name>
</gene>
<comment type="similarity">
    <text evidence="2">Belongs to the rickettsiale 17 kDa surface antigen family.</text>
</comment>
<accession>A0A0G9MPJ7</accession>
<keyword evidence="8" id="KW-1185">Reference proteome</keyword>
<dbReference type="Pfam" id="PF05433">
    <property type="entry name" value="Rick_17kDa_Anti"/>
    <property type="match status" value="1"/>
</dbReference>
<evidence type="ECO:0000313" key="8">
    <source>
        <dbReference type="Proteomes" id="UP000053070"/>
    </source>
</evidence>
<organism evidence="7 8">
    <name type="scientific">Aurantiacibacter gangjinensis</name>
    <dbReference type="NCBI Taxonomy" id="502682"/>
    <lineage>
        <taxon>Bacteria</taxon>
        <taxon>Pseudomonadati</taxon>
        <taxon>Pseudomonadota</taxon>
        <taxon>Alphaproteobacteria</taxon>
        <taxon>Sphingomonadales</taxon>
        <taxon>Erythrobacteraceae</taxon>
        <taxon>Aurantiacibacter</taxon>
    </lineage>
</organism>
<protein>
    <recommendedName>
        <fullName evidence="3">17 kDa surface antigen</fullName>
    </recommendedName>
</protein>
<comment type="subcellular location">
    <subcellularLocation>
        <location evidence="1">Cell outer membrane</location>
        <topology evidence="1">Lipid-anchor</topology>
    </subcellularLocation>
</comment>
<dbReference type="Proteomes" id="UP000053070">
    <property type="component" value="Unassembled WGS sequence"/>
</dbReference>
<evidence type="ECO:0000256" key="2">
    <source>
        <dbReference type="ARBA" id="ARBA00008681"/>
    </source>
</evidence>
<feature type="signal peptide" evidence="5">
    <location>
        <begin position="1"/>
        <end position="23"/>
    </location>
</feature>